<dbReference type="RefSeq" id="WP_179777642.1">
    <property type="nucleotide sequence ID" value="NZ_JACCFK010000002.1"/>
</dbReference>
<evidence type="ECO:0000256" key="5">
    <source>
        <dbReference type="ARBA" id="ARBA00023002"/>
    </source>
</evidence>
<dbReference type="InterPro" id="IPR056798">
    <property type="entry name" value="ADH_Fe_C"/>
</dbReference>
<dbReference type="InterPro" id="IPR042157">
    <property type="entry name" value="HOT"/>
</dbReference>
<accession>A0A853BFE1</accession>
<dbReference type="EC" id="1.1.99.24" evidence="3"/>
<evidence type="ECO:0000256" key="1">
    <source>
        <dbReference type="ARBA" id="ARBA00000813"/>
    </source>
</evidence>
<evidence type="ECO:0000259" key="8">
    <source>
        <dbReference type="Pfam" id="PF25137"/>
    </source>
</evidence>
<keyword evidence="10" id="KW-1185">Reference proteome</keyword>
<dbReference type="PROSITE" id="PS00913">
    <property type="entry name" value="ADH_IRON_1"/>
    <property type="match status" value="1"/>
</dbReference>
<dbReference type="FunFam" id="3.40.50.1970:FF:000003">
    <property type="entry name" value="Alcohol dehydrogenase, iron-containing"/>
    <property type="match status" value="1"/>
</dbReference>
<dbReference type="GO" id="GO:0046872">
    <property type="term" value="F:metal ion binding"/>
    <property type="evidence" value="ECO:0007669"/>
    <property type="project" value="InterPro"/>
</dbReference>
<evidence type="ECO:0000313" key="9">
    <source>
        <dbReference type="EMBL" id="NYI93475.1"/>
    </source>
</evidence>
<comment type="similarity">
    <text evidence="2">Belongs to the iron-containing alcohol dehydrogenase family. Hydroxyacid-oxoacid transhydrogenase subfamily.</text>
</comment>
<name>A0A853BFE1_9PSEU</name>
<comment type="catalytic activity">
    <reaction evidence="6">
        <text>4-hydroxybutanoate + 2-oxoglutarate = (R)-2-hydroxyglutarate + succinate semialdehyde</text>
        <dbReference type="Rhea" id="RHEA:24734"/>
        <dbReference type="ChEBI" id="CHEBI:15801"/>
        <dbReference type="ChEBI" id="CHEBI:16724"/>
        <dbReference type="ChEBI" id="CHEBI:16810"/>
        <dbReference type="ChEBI" id="CHEBI:57706"/>
        <dbReference type="EC" id="1.1.99.24"/>
    </reaction>
</comment>
<protein>
    <recommendedName>
        <fullName evidence="3">hydroxyacid-oxoacid transhydrogenase</fullName>
        <ecNumber evidence="3">1.1.99.24</ecNumber>
    </recommendedName>
</protein>
<feature type="domain" description="Alcohol dehydrogenase iron-type/glycerol dehydrogenase GldA" evidence="7">
    <location>
        <begin position="17"/>
        <end position="187"/>
    </location>
</feature>
<comment type="caution">
    <text evidence="9">The sequence shown here is derived from an EMBL/GenBank/DDBJ whole genome shotgun (WGS) entry which is preliminary data.</text>
</comment>
<evidence type="ECO:0000256" key="4">
    <source>
        <dbReference type="ARBA" id="ARBA00022946"/>
    </source>
</evidence>
<dbReference type="Proteomes" id="UP000549616">
    <property type="component" value="Unassembled WGS sequence"/>
</dbReference>
<dbReference type="EMBL" id="JACCFK010000002">
    <property type="protein sequence ID" value="NYI93475.1"/>
    <property type="molecule type" value="Genomic_DNA"/>
</dbReference>
<gene>
    <name evidence="9" type="ORF">HNR02_006850</name>
</gene>
<dbReference type="PANTHER" id="PTHR11496">
    <property type="entry name" value="ALCOHOL DEHYDROGENASE"/>
    <property type="match status" value="1"/>
</dbReference>
<dbReference type="GO" id="GO:0047988">
    <property type="term" value="F:hydroxyacid-oxoacid transhydrogenase activity"/>
    <property type="evidence" value="ECO:0007669"/>
    <property type="project" value="UniProtKB-EC"/>
</dbReference>
<proteinExistence type="inferred from homology"/>
<dbReference type="Gene3D" id="3.40.50.1970">
    <property type="match status" value="1"/>
</dbReference>
<comment type="catalytic activity">
    <reaction evidence="1">
        <text>(S)-3-hydroxybutanoate + 2-oxoglutarate = (R)-2-hydroxyglutarate + acetoacetate</text>
        <dbReference type="Rhea" id="RHEA:23048"/>
        <dbReference type="ChEBI" id="CHEBI:11047"/>
        <dbReference type="ChEBI" id="CHEBI:13705"/>
        <dbReference type="ChEBI" id="CHEBI:15801"/>
        <dbReference type="ChEBI" id="CHEBI:16810"/>
        <dbReference type="EC" id="1.1.99.24"/>
    </reaction>
</comment>
<dbReference type="InterPro" id="IPR039697">
    <property type="entry name" value="Alcohol_dehydrogenase_Fe"/>
</dbReference>
<feature type="domain" description="Fe-containing alcohol dehydrogenase-like C-terminal" evidence="8">
    <location>
        <begin position="234"/>
        <end position="420"/>
    </location>
</feature>
<dbReference type="GO" id="GO:0004022">
    <property type="term" value="F:alcohol dehydrogenase (NAD+) activity"/>
    <property type="evidence" value="ECO:0007669"/>
    <property type="project" value="InterPro"/>
</dbReference>
<dbReference type="Pfam" id="PF00465">
    <property type="entry name" value="Fe-ADH"/>
    <property type="match status" value="1"/>
</dbReference>
<sequence>MTEYLNETVFTWGATPLKFGPGAVDEIGWDLAQMGAQRVLIVTDPGIASTGVPQRVADAAKAGGLTVEVYDQVHVEPTDVSIQAAVDFAKESEWDGFIAVGGGSSIDTAKAINLMTTYPADLYDYVNKPIGQGKAPDGPLKPLVAVPTTAGTGSETTPVCIMDFLDLKVKAGISHPRLRPSMAVVDPLLTLSMPPEVTAASGMDVLCHALESYTAKPFDSFARHRPETRVAYCGSNPISDAWTEQALTLLARSFRKAVLNGGDLAARSDMMLAATFAGMGFGNAGVHIPHACAYPIAGRVKDYRPKNYPQDEALVPHGESVSLTAPAAFRFTFPTNPDKHLRAARILDPHAPEQHDPVDQLPFVLSSLMRDIGTPNGIGGVGYDESDISGLVDGTLKQERLLATAPRPVRGEDLSAIFAESIENW</sequence>
<evidence type="ECO:0000256" key="2">
    <source>
        <dbReference type="ARBA" id="ARBA00010005"/>
    </source>
</evidence>
<reference evidence="9 10" key="1">
    <citation type="submission" date="2020-07" db="EMBL/GenBank/DDBJ databases">
        <title>Sequencing the genomes of 1000 actinobacteria strains.</title>
        <authorList>
            <person name="Klenk H.-P."/>
        </authorList>
    </citation>
    <scope>NUCLEOTIDE SEQUENCE [LARGE SCALE GENOMIC DNA]</scope>
    <source>
        <strain evidence="9 10">DSM 104006</strain>
    </source>
</reference>
<keyword evidence="4" id="KW-0809">Transit peptide</keyword>
<dbReference type="SUPFAM" id="SSF56796">
    <property type="entry name" value="Dehydroquinate synthase-like"/>
    <property type="match status" value="1"/>
</dbReference>
<dbReference type="InterPro" id="IPR001670">
    <property type="entry name" value="ADH_Fe/GldA"/>
</dbReference>
<evidence type="ECO:0000259" key="7">
    <source>
        <dbReference type="Pfam" id="PF00465"/>
    </source>
</evidence>
<dbReference type="InterPro" id="IPR018211">
    <property type="entry name" value="ADH_Fe_CS"/>
</dbReference>
<dbReference type="Gene3D" id="1.20.1090.10">
    <property type="entry name" value="Dehydroquinate synthase-like - alpha domain"/>
    <property type="match status" value="1"/>
</dbReference>
<keyword evidence="5" id="KW-0560">Oxidoreductase</keyword>
<evidence type="ECO:0000256" key="3">
    <source>
        <dbReference type="ARBA" id="ARBA00013182"/>
    </source>
</evidence>
<organism evidence="9 10">
    <name type="scientific">Amycolatopsis endophytica</name>
    <dbReference type="NCBI Taxonomy" id="860233"/>
    <lineage>
        <taxon>Bacteria</taxon>
        <taxon>Bacillati</taxon>
        <taxon>Actinomycetota</taxon>
        <taxon>Actinomycetes</taxon>
        <taxon>Pseudonocardiales</taxon>
        <taxon>Pseudonocardiaceae</taxon>
        <taxon>Amycolatopsis</taxon>
    </lineage>
</organism>
<dbReference type="AlphaFoldDB" id="A0A853BFE1"/>
<evidence type="ECO:0000256" key="6">
    <source>
        <dbReference type="ARBA" id="ARBA00049496"/>
    </source>
</evidence>
<dbReference type="Pfam" id="PF25137">
    <property type="entry name" value="ADH_Fe_C"/>
    <property type="match status" value="1"/>
</dbReference>
<dbReference type="PANTHER" id="PTHR11496:SF83">
    <property type="entry name" value="HYDROXYACID-OXOACID TRANSHYDROGENASE, MITOCHONDRIAL"/>
    <property type="match status" value="1"/>
</dbReference>
<dbReference type="CDD" id="cd08190">
    <property type="entry name" value="HOT"/>
    <property type="match status" value="1"/>
</dbReference>
<evidence type="ECO:0000313" key="10">
    <source>
        <dbReference type="Proteomes" id="UP000549616"/>
    </source>
</evidence>